<feature type="compositionally biased region" description="Basic and acidic residues" evidence="1">
    <location>
        <begin position="67"/>
        <end position="82"/>
    </location>
</feature>
<dbReference type="InterPro" id="IPR031352">
    <property type="entry name" value="SesA"/>
</dbReference>
<dbReference type="AlphaFoldDB" id="A0A2C5XYP5"/>
<feature type="region of interest" description="Disordered" evidence="1">
    <location>
        <begin position="58"/>
        <end position="85"/>
    </location>
</feature>
<accession>A0A2C5XYP5</accession>
<feature type="domain" description="NACHT-NTPase and P-loop NTPases N-terminal" evidence="2">
    <location>
        <begin position="2"/>
        <end position="39"/>
    </location>
</feature>
<evidence type="ECO:0000256" key="1">
    <source>
        <dbReference type="SAM" id="MobiDB-lite"/>
    </source>
</evidence>
<organism evidence="3 4">
    <name type="scientific">Ophiocordyceps australis</name>
    <dbReference type="NCBI Taxonomy" id="1399860"/>
    <lineage>
        <taxon>Eukaryota</taxon>
        <taxon>Fungi</taxon>
        <taxon>Dikarya</taxon>
        <taxon>Ascomycota</taxon>
        <taxon>Pezizomycotina</taxon>
        <taxon>Sordariomycetes</taxon>
        <taxon>Hypocreomycetidae</taxon>
        <taxon>Hypocreales</taxon>
        <taxon>Ophiocordycipitaceae</taxon>
        <taxon>Ophiocordyceps</taxon>
    </lineage>
</organism>
<keyword evidence="4" id="KW-1185">Reference proteome</keyword>
<evidence type="ECO:0000259" key="2">
    <source>
        <dbReference type="Pfam" id="PF17107"/>
    </source>
</evidence>
<gene>
    <name evidence="3" type="ORF">CDD82_6805</name>
</gene>
<dbReference type="OrthoDB" id="674604at2759"/>
<dbReference type="Proteomes" id="UP000224854">
    <property type="component" value="Unassembled WGS sequence"/>
</dbReference>
<name>A0A2C5XYP5_9HYPO</name>
<dbReference type="EMBL" id="NJEU01000732">
    <property type="protein sequence ID" value="PHH70988.1"/>
    <property type="molecule type" value="Genomic_DNA"/>
</dbReference>
<proteinExistence type="predicted"/>
<protein>
    <recommendedName>
        <fullName evidence="2">NACHT-NTPase and P-loop NTPases N-terminal domain-containing protein</fullName>
    </recommendedName>
</protein>
<sequence>MPAAGASRMRRYLKAAKTIPNADKVDSLMGGILADLEVLTGNHAVKAAMRAQMERRLGAAGATRAKAARDREVRGKAARDWPHPSAAVALRNLGTGSQFVHTGQGHQNMASGGIQINGATSGPLYFPRAE</sequence>
<reference evidence="3 4" key="1">
    <citation type="submission" date="2017-06" db="EMBL/GenBank/DDBJ databases">
        <title>Ant-infecting Ophiocordyceps genomes reveal a high diversity of potential behavioral manipulation genes and a possible major role for enterotoxins.</title>
        <authorList>
            <person name="De Bekker C."/>
            <person name="Evans H.C."/>
            <person name="Brachmann A."/>
            <person name="Hughes D.P."/>
        </authorList>
    </citation>
    <scope>NUCLEOTIDE SEQUENCE [LARGE SCALE GENOMIC DNA]</scope>
    <source>
        <strain evidence="3 4">1348a</strain>
    </source>
</reference>
<comment type="caution">
    <text evidence="3">The sequence shown here is derived from an EMBL/GenBank/DDBJ whole genome shotgun (WGS) entry which is preliminary data.</text>
</comment>
<dbReference type="Pfam" id="PF17107">
    <property type="entry name" value="SesA"/>
    <property type="match status" value="1"/>
</dbReference>
<evidence type="ECO:0000313" key="4">
    <source>
        <dbReference type="Proteomes" id="UP000224854"/>
    </source>
</evidence>
<evidence type="ECO:0000313" key="3">
    <source>
        <dbReference type="EMBL" id="PHH70988.1"/>
    </source>
</evidence>